<reference evidence="3" key="1">
    <citation type="submission" date="2017-01" db="EMBL/GenBank/DDBJ databases">
        <authorList>
            <person name="Varghese N."/>
            <person name="Submissions S."/>
        </authorList>
    </citation>
    <scope>NUCLEOTIDE SEQUENCE [LARGE SCALE GENOMIC DNA]</scope>
    <source>
        <strain evidence="3">DSM 21054</strain>
    </source>
</reference>
<dbReference type="Pfam" id="PF07484">
    <property type="entry name" value="Collar"/>
    <property type="match status" value="1"/>
</dbReference>
<dbReference type="OrthoDB" id="9810174at2"/>
<proteinExistence type="predicted"/>
<dbReference type="Proteomes" id="UP000186917">
    <property type="component" value="Unassembled WGS sequence"/>
</dbReference>
<dbReference type="InterPro" id="IPR037053">
    <property type="entry name" value="Phage_tail_collar_dom_sf"/>
</dbReference>
<dbReference type="RefSeq" id="WP_076379312.1">
    <property type="nucleotide sequence ID" value="NZ_AP017422.1"/>
</dbReference>
<sequence>MEAFLSAILLWAANFAPRGWAFCQGQILSIAQNTALFSLLGTTYGGNGQTTFALPNFASRVPVGTGQGPGLSSYVLGQQSGVETVTLITTQIPQHTHIATVAAGSGASSATATLKGINGPGGSDLPGGNYPAQDTAAGATVYGSAGTPVNMNAGAVTVSNITVPLPTVTNSLTGGNQPHDNIQPYLAINYIIALEGIYPSRN</sequence>
<dbReference type="AlphaFoldDB" id="A0A173MKJ9"/>
<evidence type="ECO:0000259" key="1">
    <source>
        <dbReference type="Pfam" id="PF07484"/>
    </source>
</evidence>
<protein>
    <submittedName>
        <fullName evidence="2">Microcystin-dependent protein</fullName>
    </submittedName>
</protein>
<organism evidence="2 3">
    <name type="scientific">Filimonas lacunae</name>
    <dbReference type="NCBI Taxonomy" id="477680"/>
    <lineage>
        <taxon>Bacteria</taxon>
        <taxon>Pseudomonadati</taxon>
        <taxon>Bacteroidota</taxon>
        <taxon>Chitinophagia</taxon>
        <taxon>Chitinophagales</taxon>
        <taxon>Chitinophagaceae</taxon>
        <taxon>Filimonas</taxon>
    </lineage>
</organism>
<feature type="domain" description="Phage tail collar" evidence="1">
    <location>
        <begin position="7"/>
        <end position="62"/>
    </location>
</feature>
<dbReference type="SUPFAM" id="SSF88874">
    <property type="entry name" value="Receptor-binding domain of short tail fibre protein gp12"/>
    <property type="match status" value="1"/>
</dbReference>
<name>A0A173MKJ9_9BACT</name>
<gene>
    <name evidence="2" type="ORF">SAMN05421788_103508</name>
</gene>
<dbReference type="InterPro" id="IPR011083">
    <property type="entry name" value="Phage_tail_collar_dom"/>
</dbReference>
<dbReference type="Gene3D" id="3.90.1340.10">
    <property type="entry name" value="Phage tail collar domain"/>
    <property type="match status" value="1"/>
</dbReference>
<dbReference type="KEGG" id="fln:FLA_4205"/>
<dbReference type="EMBL" id="FTOR01000003">
    <property type="protein sequence ID" value="SIT10341.1"/>
    <property type="molecule type" value="Genomic_DNA"/>
</dbReference>
<evidence type="ECO:0000313" key="3">
    <source>
        <dbReference type="Proteomes" id="UP000186917"/>
    </source>
</evidence>
<dbReference type="STRING" id="477680.SAMN05421788_103508"/>
<accession>A0A173MKJ9</accession>
<evidence type="ECO:0000313" key="2">
    <source>
        <dbReference type="EMBL" id="SIT10341.1"/>
    </source>
</evidence>
<keyword evidence="3" id="KW-1185">Reference proteome</keyword>